<name>M5FR53_DACPD</name>
<keyword evidence="2" id="KW-1185">Reference proteome</keyword>
<dbReference type="Proteomes" id="UP000030653">
    <property type="component" value="Unassembled WGS sequence"/>
</dbReference>
<dbReference type="EMBL" id="JH795877">
    <property type="protein sequence ID" value="EJT97354.1"/>
    <property type="molecule type" value="Genomic_DNA"/>
</dbReference>
<organism evidence="1 2">
    <name type="scientific">Dacryopinax primogenitus (strain DJM 731)</name>
    <name type="common">Brown rot fungus</name>
    <dbReference type="NCBI Taxonomy" id="1858805"/>
    <lineage>
        <taxon>Eukaryota</taxon>
        <taxon>Fungi</taxon>
        <taxon>Dikarya</taxon>
        <taxon>Basidiomycota</taxon>
        <taxon>Agaricomycotina</taxon>
        <taxon>Dacrymycetes</taxon>
        <taxon>Dacrymycetales</taxon>
        <taxon>Dacrymycetaceae</taxon>
        <taxon>Dacryopinax</taxon>
    </lineage>
</organism>
<gene>
    <name evidence="1" type="ORF">DACRYDRAFT_18743</name>
</gene>
<evidence type="ECO:0000313" key="1">
    <source>
        <dbReference type="EMBL" id="EJT97354.1"/>
    </source>
</evidence>
<sequence>MSFHPASQLLAEMQSQAAIICNNPYHNGPAATEPATTMLKDMTKDCVHFAASGAAGGLPEHFGMKLANCIQVGFPALYYPLNSLHRYNIQPPAPQAHYYEKPTDPTWDEMHLIAKHMPLRMIGSHTDGLDSPGMNWHDWGHAFLNIVCKMAFWHNFVLQLCDYLTFQDCVLRHQITWVFTTCTNSGCMGQPQTYSWCLCKMWRDPELLDMFNHFNDLFTKKVAICSCNLVTMHLCSTMLAAEHGTVILTAGLEDLFSSFDILENKEHNHNHDMTNPVDNLATPHLALLNANAHKLAFHFNIDLAKSVMLSDRLATMINDLADVLELTPACHRSLDELVWALLASKHLDYRVPCLVKEFKCMSTDNAWIMAQCMAFDKLVGVADATFACMSSSSLWAACTQANCAKHAHAHSLGQQVICNLQDSIDQAAEEAGISVEKMQAFIIIHQITEEFQAQGTPFNLHLHQDHWQDCLAHLQDDPAGAEAGRQALAAYWAEKPQQVQVNHWGRQADAVATGRALQNEVEAFHACTCRHIVGFAVWGDRFDYQQPHFFGNDMGWAFFKDLLGKNVQDLAVDFEMFATQGMRGLACRASSQKLELKQNVQWLLLAKLHMPAQIAASVARADVC</sequence>
<dbReference type="AlphaFoldDB" id="M5FR53"/>
<proteinExistence type="predicted"/>
<accession>M5FR53</accession>
<dbReference type="HOGENOM" id="CLU_438057_0_0_1"/>
<protein>
    <submittedName>
        <fullName evidence="1">Uncharacterized protein</fullName>
    </submittedName>
</protein>
<dbReference type="RefSeq" id="XP_040624252.1">
    <property type="nucleotide sequence ID" value="XM_040771384.1"/>
</dbReference>
<reference evidence="1 2" key="1">
    <citation type="journal article" date="2012" name="Science">
        <title>The Paleozoic origin of enzymatic lignin decomposition reconstructed from 31 fungal genomes.</title>
        <authorList>
            <person name="Floudas D."/>
            <person name="Binder M."/>
            <person name="Riley R."/>
            <person name="Barry K."/>
            <person name="Blanchette R.A."/>
            <person name="Henrissat B."/>
            <person name="Martinez A.T."/>
            <person name="Otillar R."/>
            <person name="Spatafora J.W."/>
            <person name="Yadav J.S."/>
            <person name="Aerts A."/>
            <person name="Benoit I."/>
            <person name="Boyd A."/>
            <person name="Carlson A."/>
            <person name="Copeland A."/>
            <person name="Coutinho P.M."/>
            <person name="de Vries R.P."/>
            <person name="Ferreira P."/>
            <person name="Findley K."/>
            <person name="Foster B."/>
            <person name="Gaskell J."/>
            <person name="Glotzer D."/>
            <person name="Gorecki P."/>
            <person name="Heitman J."/>
            <person name="Hesse C."/>
            <person name="Hori C."/>
            <person name="Igarashi K."/>
            <person name="Jurgens J.A."/>
            <person name="Kallen N."/>
            <person name="Kersten P."/>
            <person name="Kohler A."/>
            <person name="Kuees U."/>
            <person name="Kumar T.K.A."/>
            <person name="Kuo A."/>
            <person name="LaButti K."/>
            <person name="Larrondo L.F."/>
            <person name="Lindquist E."/>
            <person name="Ling A."/>
            <person name="Lombard V."/>
            <person name="Lucas S."/>
            <person name="Lundell T."/>
            <person name="Martin R."/>
            <person name="McLaughlin D.J."/>
            <person name="Morgenstern I."/>
            <person name="Morin E."/>
            <person name="Murat C."/>
            <person name="Nagy L.G."/>
            <person name="Nolan M."/>
            <person name="Ohm R.A."/>
            <person name="Patyshakuliyeva A."/>
            <person name="Rokas A."/>
            <person name="Ruiz-Duenas F.J."/>
            <person name="Sabat G."/>
            <person name="Salamov A."/>
            <person name="Samejima M."/>
            <person name="Schmutz J."/>
            <person name="Slot J.C."/>
            <person name="St John F."/>
            <person name="Stenlid J."/>
            <person name="Sun H."/>
            <person name="Sun S."/>
            <person name="Syed K."/>
            <person name="Tsang A."/>
            <person name="Wiebenga A."/>
            <person name="Young D."/>
            <person name="Pisabarro A."/>
            <person name="Eastwood D.C."/>
            <person name="Martin F."/>
            <person name="Cullen D."/>
            <person name="Grigoriev I.V."/>
            <person name="Hibbett D.S."/>
        </authorList>
    </citation>
    <scope>NUCLEOTIDE SEQUENCE [LARGE SCALE GENOMIC DNA]</scope>
    <source>
        <strain evidence="1 2">DJM-731 SS1</strain>
    </source>
</reference>
<evidence type="ECO:0000313" key="2">
    <source>
        <dbReference type="Proteomes" id="UP000030653"/>
    </source>
</evidence>
<dbReference type="GeneID" id="63686446"/>